<protein>
    <submittedName>
        <fullName evidence="1">Uncharacterized protein</fullName>
    </submittedName>
</protein>
<dbReference type="EMBL" id="VTWU01000005">
    <property type="protein sequence ID" value="KAA9331404.1"/>
    <property type="molecule type" value="Genomic_DNA"/>
</dbReference>
<dbReference type="RefSeq" id="WP_151079582.1">
    <property type="nucleotide sequence ID" value="NZ_CP047647.1"/>
</dbReference>
<dbReference type="AlphaFoldDB" id="A0A7L4ZZ88"/>
<comment type="caution">
    <text evidence="1">The sequence shown here is derived from an EMBL/GenBank/DDBJ whole genome shotgun (WGS) entry which is preliminary data.</text>
</comment>
<evidence type="ECO:0000313" key="2">
    <source>
        <dbReference type="Proteomes" id="UP000326380"/>
    </source>
</evidence>
<evidence type="ECO:0000313" key="1">
    <source>
        <dbReference type="EMBL" id="KAA9331404.1"/>
    </source>
</evidence>
<dbReference type="Proteomes" id="UP000326380">
    <property type="component" value="Unassembled WGS sequence"/>
</dbReference>
<organism evidence="1 2">
    <name type="scientific">Hymenobacter busanensis</name>
    <dbReference type="NCBI Taxonomy" id="2607656"/>
    <lineage>
        <taxon>Bacteria</taxon>
        <taxon>Pseudomonadati</taxon>
        <taxon>Bacteroidota</taxon>
        <taxon>Cytophagia</taxon>
        <taxon>Cytophagales</taxon>
        <taxon>Hymenobacteraceae</taxon>
        <taxon>Hymenobacter</taxon>
    </lineage>
</organism>
<gene>
    <name evidence="1" type="ORF">F0P96_14260</name>
</gene>
<name>A0A7L4ZZ88_9BACT</name>
<sequence>MRNSLVLFLLILIGAALAQLVLPWWSAAVVAGLLGLWWGRHAGRTFLAGFNGVGMGWMALATWHHLHSGGELSQRVAQLLPLSGNAWALVVVTAVLGGLVGGLAALAGVWIRQAVAPVKYNNASDVAETTVSRKTVA</sequence>
<reference evidence="1 2" key="1">
    <citation type="submission" date="2019-09" db="EMBL/GenBank/DDBJ databases">
        <title>Genome sequence of Hymenobacter sp. M3.</title>
        <authorList>
            <person name="Srinivasan S."/>
        </authorList>
    </citation>
    <scope>NUCLEOTIDE SEQUENCE [LARGE SCALE GENOMIC DNA]</scope>
    <source>
        <strain evidence="1 2">M3</strain>
    </source>
</reference>
<keyword evidence="2" id="KW-1185">Reference proteome</keyword>
<proteinExistence type="predicted"/>
<accession>A0A7L4ZZ88</accession>